<dbReference type="HOGENOM" id="CLU_062609_0_0_9"/>
<evidence type="ECO:0000256" key="1">
    <source>
        <dbReference type="ARBA" id="ARBA00000552"/>
    </source>
</evidence>
<dbReference type="PIRSF" id="PIRSF006625">
    <property type="entry name" value="KduI"/>
    <property type="match status" value="1"/>
</dbReference>
<dbReference type="GO" id="GO:0045490">
    <property type="term" value="P:pectin catabolic process"/>
    <property type="evidence" value="ECO:0007669"/>
    <property type="project" value="UniProtKB-UniRule"/>
</dbReference>
<keyword evidence="3 6" id="KW-0479">Metal-binding</keyword>
<dbReference type="InterPro" id="IPR021120">
    <property type="entry name" value="KduI/IolB_isomerase"/>
</dbReference>
<comment type="similarity">
    <text evidence="2 6">Belongs to the KduI family.</text>
</comment>
<dbReference type="AlphaFoldDB" id="E6UC43"/>
<dbReference type="InterPro" id="IPR011051">
    <property type="entry name" value="RmlC_Cupin_sf"/>
</dbReference>
<accession>E6UC43</accession>
<keyword evidence="5 6" id="KW-0413">Isomerase</keyword>
<dbReference type="EMBL" id="CP002403">
    <property type="protein sequence ID" value="ADU22665.1"/>
    <property type="molecule type" value="Genomic_DNA"/>
</dbReference>
<feature type="binding site" evidence="6">
    <location>
        <position position="196"/>
    </location>
    <ligand>
        <name>Zn(2+)</name>
        <dbReference type="ChEBI" id="CHEBI:29105"/>
    </ligand>
</feature>
<dbReference type="PANTHER" id="PTHR38461">
    <property type="entry name" value="4-DEOXY-L-THREO-5-HEXOSULOSE-URONATE KETOL-ISOMERASE"/>
    <property type="match status" value="1"/>
</dbReference>
<evidence type="ECO:0000256" key="6">
    <source>
        <dbReference type="HAMAP-Rule" id="MF_00687"/>
    </source>
</evidence>
<name>E6UC43_RUMA7</name>
<dbReference type="RefSeq" id="WP_013498822.1">
    <property type="nucleotide sequence ID" value="NC_014833.1"/>
</dbReference>
<gene>
    <name evidence="6" type="primary">kduI</name>
    <name evidence="7" type="ordered locus">Rumal_2179</name>
</gene>
<dbReference type="CDD" id="cd20491">
    <property type="entry name" value="cupin_KduI_C"/>
    <property type="match status" value="1"/>
</dbReference>
<comment type="function">
    <text evidence="6">Catalyzes the isomerization of 5-dehydro-4-deoxy-D-glucuronate to 3-deoxy-D-glycero-2,5-hexodiulosonate.</text>
</comment>
<dbReference type="InterPro" id="IPR014710">
    <property type="entry name" value="RmlC-like_jellyroll"/>
</dbReference>
<dbReference type="InterPro" id="IPR027449">
    <property type="entry name" value="KduI_N"/>
</dbReference>
<dbReference type="NCBIfam" id="NF002091">
    <property type="entry name" value="PRK00924.1"/>
    <property type="match status" value="1"/>
</dbReference>
<dbReference type="OrthoDB" id="9770644at2"/>
<dbReference type="Pfam" id="PF04962">
    <property type="entry name" value="KduI"/>
    <property type="match status" value="1"/>
</dbReference>
<evidence type="ECO:0000256" key="4">
    <source>
        <dbReference type="ARBA" id="ARBA00022833"/>
    </source>
</evidence>
<feature type="binding site" evidence="6">
    <location>
        <position position="245"/>
    </location>
    <ligand>
        <name>Zn(2+)</name>
        <dbReference type="ChEBI" id="CHEBI:29105"/>
    </ligand>
</feature>
<comment type="pathway">
    <text evidence="6">Glycan metabolism; pectin degradation; 2-dehydro-3-deoxy-D-gluconate from pectin: step 4/5.</text>
</comment>
<reference evidence="7 8" key="1">
    <citation type="journal article" date="2011" name="J. Bacteriol.">
        <title>Complete genome of the cellulolytic ruminal bacterium Ruminococcus albus 7.</title>
        <authorList>
            <person name="Suen G."/>
            <person name="Stevenson D.M."/>
            <person name="Bruce D.C."/>
            <person name="Chertkov O."/>
            <person name="Copeland A."/>
            <person name="Cheng J.F."/>
            <person name="Detter C."/>
            <person name="Detter J.C."/>
            <person name="Goodwin L.A."/>
            <person name="Han C.S."/>
            <person name="Hauser L.J."/>
            <person name="Ivanova N.N."/>
            <person name="Kyrpides N.C."/>
            <person name="Land M.L."/>
            <person name="Lapidus A."/>
            <person name="Lucas S."/>
            <person name="Ovchinnikova G."/>
            <person name="Pitluck S."/>
            <person name="Tapia R."/>
            <person name="Woyke T."/>
            <person name="Boyum J."/>
            <person name="Mead D."/>
            <person name="Weimer P.J."/>
        </authorList>
    </citation>
    <scope>NUCLEOTIDE SEQUENCE [LARGE SCALE GENOMIC DNA]</scope>
    <source>
        <strain evidence="8">ATCC 27210 / DSM 20455 / JCM 14654 / NCDO 2250 / 7</strain>
    </source>
</reference>
<organism evidence="7 8">
    <name type="scientific">Ruminococcus albus (strain ATCC 27210 / DSM 20455 / JCM 14654 / NCDO 2250 / 7)</name>
    <dbReference type="NCBI Taxonomy" id="697329"/>
    <lineage>
        <taxon>Bacteria</taxon>
        <taxon>Bacillati</taxon>
        <taxon>Bacillota</taxon>
        <taxon>Clostridia</taxon>
        <taxon>Eubacteriales</taxon>
        <taxon>Oscillospiraceae</taxon>
        <taxon>Ruminococcus</taxon>
    </lineage>
</organism>
<dbReference type="UniPathway" id="UPA00545">
    <property type="reaction ID" value="UER00826"/>
</dbReference>
<dbReference type="eggNOG" id="COG3717">
    <property type="taxonomic scope" value="Bacteria"/>
</dbReference>
<dbReference type="InterPro" id="IPR007045">
    <property type="entry name" value="KduI"/>
</dbReference>
<evidence type="ECO:0000313" key="7">
    <source>
        <dbReference type="EMBL" id="ADU22665.1"/>
    </source>
</evidence>
<evidence type="ECO:0000256" key="3">
    <source>
        <dbReference type="ARBA" id="ARBA00022723"/>
    </source>
</evidence>
<dbReference type="GO" id="GO:0008270">
    <property type="term" value="F:zinc ion binding"/>
    <property type="evidence" value="ECO:0007669"/>
    <property type="project" value="UniProtKB-UniRule"/>
</dbReference>
<evidence type="ECO:0000256" key="5">
    <source>
        <dbReference type="ARBA" id="ARBA00023235"/>
    </source>
</evidence>
<dbReference type="Gene3D" id="2.60.120.10">
    <property type="entry name" value="Jelly Rolls"/>
    <property type="match status" value="1"/>
</dbReference>
<dbReference type="GO" id="GO:0042840">
    <property type="term" value="P:D-glucuronate catabolic process"/>
    <property type="evidence" value="ECO:0007669"/>
    <property type="project" value="TreeGrafter"/>
</dbReference>
<sequence>MKLDIRYSNHPDDSKHYDTNELRSNYLIEDIFIADEISLTYSHQDRMIAGGAMPVNGALALGSTKELGTDYFLERREMGIINVGGKGTVTLDGKEYVLDYKDGLYIGMGTKEISFTSDDAEKPAKFYINSSPAHQTYPTVYITKEKANHIPLGSPENLNKRVVNQYIHPAVCKSCQLSMGMTELDKTSSWNTMPSHTHERRMEVYFYFELEDDNVVFHMMGQPQETRHIIMHNEQAVISPSWSIHSGTATSNYTFIWGMCGENQTYDDMDNISNLDLK</sequence>
<dbReference type="GO" id="GO:0008697">
    <property type="term" value="F:4-deoxy-L-threo-5-hexosulose-uronate ketol-isomerase activity"/>
    <property type="evidence" value="ECO:0007669"/>
    <property type="project" value="UniProtKB-UniRule"/>
</dbReference>
<comment type="cofactor">
    <cofactor evidence="6">
        <name>Zn(2+)</name>
        <dbReference type="ChEBI" id="CHEBI:29105"/>
    </cofactor>
    <text evidence="6">Binds 1 zinc ion per subunit.</text>
</comment>
<dbReference type="KEGG" id="ral:Rumal_2179"/>
<keyword evidence="4 6" id="KW-0862">Zinc</keyword>
<dbReference type="Gene3D" id="2.60.120.520">
    <property type="entry name" value="pectin degrading enzyme 5-keto 4- deoxyuronate isomerase, domain 1"/>
    <property type="match status" value="1"/>
</dbReference>
<dbReference type="CDD" id="cd20294">
    <property type="entry name" value="cupin_KduI_N"/>
    <property type="match status" value="1"/>
</dbReference>
<dbReference type="SUPFAM" id="SSF51182">
    <property type="entry name" value="RmlC-like cupins"/>
    <property type="match status" value="1"/>
</dbReference>
<evidence type="ECO:0000313" key="8">
    <source>
        <dbReference type="Proteomes" id="UP000006919"/>
    </source>
</evidence>
<dbReference type="Proteomes" id="UP000006919">
    <property type="component" value="Chromosome"/>
</dbReference>
<evidence type="ECO:0000256" key="2">
    <source>
        <dbReference type="ARBA" id="ARBA00008086"/>
    </source>
</evidence>
<protein>
    <recommendedName>
        <fullName evidence="6">4-deoxy-L-threo-5-hexosulose-uronate ketol-isomerase</fullName>
        <ecNumber evidence="6">5.3.1.17</ecNumber>
    </recommendedName>
    <alternativeName>
        <fullName evidence="6">5-keto-4-deoxyuronate isomerase</fullName>
    </alternativeName>
    <alternativeName>
        <fullName evidence="6">DKI isomerase</fullName>
    </alternativeName>
</protein>
<dbReference type="GO" id="GO:0019698">
    <property type="term" value="P:D-galacturonate catabolic process"/>
    <property type="evidence" value="ECO:0007669"/>
    <property type="project" value="TreeGrafter"/>
</dbReference>
<dbReference type="EC" id="5.3.1.17" evidence="6"/>
<dbReference type="STRING" id="697329.Rumal_2179"/>
<dbReference type="PANTHER" id="PTHR38461:SF1">
    <property type="entry name" value="4-DEOXY-L-THREO-5-HEXOSULOSE-URONATE KETOL-ISOMERASE"/>
    <property type="match status" value="1"/>
</dbReference>
<comment type="catalytic activity">
    <reaction evidence="1 6">
        <text>5-dehydro-4-deoxy-D-glucuronate = 3-deoxy-D-glycero-2,5-hexodiulosonate</text>
        <dbReference type="Rhea" id="RHEA:23896"/>
        <dbReference type="ChEBI" id="CHEBI:17117"/>
        <dbReference type="ChEBI" id="CHEBI:29071"/>
        <dbReference type="EC" id="5.3.1.17"/>
    </reaction>
</comment>
<proteinExistence type="inferred from homology"/>
<feature type="binding site" evidence="6">
    <location>
        <position position="203"/>
    </location>
    <ligand>
        <name>Zn(2+)</name>
        <dbReference type="ChEBI" id="CHEBI:29105"/>
    </ligand>
</feature>
<feature type="binding site" evidence="6">
    <location>
        <position position="198"/>
    </location>
    <ligand>
        <name>Zn(2+)</name>
        <dbReference type="ChEBI" id="CHEBI:29105"/>
    </ligand>
</feature>
<dbReference type="HAMAP" id="MF_00687">
    <property type="entry name" value="KduI"/>
    <property type="match status" value="1"/>
</dbReference>